<dbReference type="Pfam" id="PF12833">
    <property type="entry name" value="HTH_18"/>
    <property type="match status" value="1"/>
</dbReference>
<dbReference type="Gene3D" id="1.10.10.60">
    <property type="entry name" value="Homeodomain-like"/>
    <property type="match status" value="2"/>
</dbReference>
<evidence type="ECO:0000256" key="1">
    <source>
        <dbReference type="ARBA" id="ARBA00023015"/>
    </source>
</evidence>
<evidence type="ECO:0000259" key="4">
    <source>
        <dbReference type="PROSITE" id="PS01124"/>
    </source>
</evidence>
<dbReference type="InterPro" id="IPR018060">
    <property type="entry name" value="HTH_AraC"/>
</dbReference>
<dbReference type="InterPro" id="IPR050204">
    <property type="entry name" value="AraC_XylS_family_regulators"/>
</dbReference>
<proteinExistence type="predicted"/>
<evidence type="ECO:0000256" key="3">
    <source>
        <dbReference type="ARBA" id="ARBA00023163"/>
    </source>
</evidence>
<dbReference type="InterPro" id="IPR009057">
    <property type="entry name" value="Homeodomain-like_sf"/>
</dbReference>
<dbReference type="InterPro" id="IPR020449">
    <property type="entry name" value="Tscrpt_reg_AraC-type_HTH"/>
</dbReference>
<dbReference type="AlphaFoldDB" id="A0A5N5UWP8"/>
<sequence>MVGIRRLNLGVAGHGIGIAFVSQTFAETVDWSVCEPKHEVRVWRRGKASLKEVVFDRGPSGYITPGVSNVWVIPAGSQSAASARNVVCEFAQLTLPPSLTVSAPLRPVVGRRDPLLHHMVERIADTLGRTDLVGKLLRDSLADSLRLHILDSYGERSSTPRRAGRVLDQAAQGRLVDFLRDGLDDEIDLPTMAELTEMKVDAFRRAFIRTFGTTPYQYVLDLRIEKSKTLLTTTDQSMTEISIAAGFSSPSHFATTFKQRVGVTPTVYRNGL</sequence>
<keyword evidence="6" id="KW-1185">Reference proteome</keyword>
<dbReference type="PRINTS" id="PR00032">
    <property type="entry name" value="HTHARAC"/>
</dbReference>
<dbReference type="PANTHER" id="PTHR46796:SF6">
    <property type="entry name" value="ARAC SUBFAMILY"/>
    <property type="match status" value="1"/>
</dbReference>
<comment type="caution">
    <text evidence="5">The sequence shown here is derived from an EMBL/GenBank/DDBJ whole genome shotgun (WGS) entry which is preliminary data.</text>
</comment>
<gene>
    <name evidence="5" type="ORF">MPHL21000_19445</name>
</gene>
<evidence type="ECO:0000256" key="2">
    <source>
        <dbReference type="ARBA" id="ARBA00023125"/>
    </source>
</evidence>
<reference evidence="5 6" key="1">
    <citation type="submission" date="2012-10" db="EMBL/GenBank/DDBJ databases">
        <title>The draft sequence of the Mycobacterium pheli genome.</title>
        <authorList>
            <person name="Pettersson B.M.F."/>
            <person name="Das S."/>
            <person name="Dasgupta S."/>
            <person name="Bhattacharya A."/>
            <person name="Kirsebom L.A."/>
        </authorList>
    </citation>
    <scope>NUCLEOTIDE SEQUENCE [LARGE SCALE GENOMIC DNA]</scope>
    <source>
        <strain evidence="5 6">CCUG 21000</strain>
    </source>
</reference>
<dbReference type="PROSITE" id="PS01124">
    <property type="entry name" value="HTH_ARAC_FAMILY_2"/>
    <property type="match status" value="1"/>
</dbReference>
<name>A0A5N5UWP8_MYCPH</name>
<dbReference type="EMBL" id="ANBP01000034">
    <property type="protein sequence ID" value="KAB7753407.1"/>
    <property type="molecule type" value="Genomic_DNA"/>
</dbReference>
<keyword evidence="3" id="KW-0804">Transcription</keyword>
<dbReference type="PANTHER" id="PTHR46796">
    <property type="entry name" value="HTH-TYPE TRANSCRIPTIONAL ACTIVATOR RHAS-RELATED"/>
    <property type="match status" value="1"/>
</dbReference>
<dbReference type="SMART" id="SM00342">
    <property type="entry name" value="HTH_ARAC"/>
    <property type="match status" value="1"/>
</dbReference>
<accession>A0A5N5UWP8</accession>
<feature type="domain" description="HTH araC/xylS-type" evidence="4">
    <location>
        <begin position="173"/>
        <end position="271"/>
    </location>
</feature>
<evidence type="ECO:0000313" key="6">
    <source>
        <dbReference type="Proteomes" id="UP000325690"/>
    </source>
</evidence>
<dbReference type="PROSITE" id="PS00041">
    <property type="entry name" value="HTH_ARAC_FAMILY_1"/>
    <property type="match status" value="1"/>
</dbReference>
<dbReference type="Proteomes" id="UP000325690">
    <property type="component" value="Unassembled WGS sequence"/>
</dbReference>
<keyword evidence="2" id="KW-0238">DNA-binding</keyword>
<organism evidence="5 6">
    <name type="scientific">Mycolicibacterium phlei DSM 43239 = CCUG 21000</name>
    <dbReference type="NCBI Taxonomy" id="1226750"/>
    <lineage>
        <taxon>Bacteria</taxon>
        <taxon>Bacillati</taxon>
        <taxon>Actinomycetota</taxon>
        <taxon>Actinomycetes</taxon>
        <taxon>Mycobacteriales</taxon>
        <taxon>Mycobacteriaceae</taxon>
        <taxon>Mycolicibacterium</taxon>
    </lineage>
</organism>
<dbReference type="SUPFAM" id="SSF46689">
    <property type="entry name" value="Homeodomain-like"/>
    <property type="match status" value="2"/>
</dbReference>
<evidence type="ECO:0000313" key="5">
    <source>
        <dbReference type="EMBL" id="KAB7753407.1"/>
    </source>
</evidence>
<keyword evidence="1" id="KW-0805">Transcription regulation</keyword>
<dbReference type="GO" id="GO:0003700">
    <property type="term" value="F:DNA-binding transcription factor activity"/>
    <property type="evidence" value="ECO:0007669"/>
    <property type="project" value="InterPro"/>
</dbReference>
<protein>
    <submittedName>
        <fullName evidence="5">AraC family transcriptional regulator</fullName>
    </submittedName>
</protein>
<dbReference type="GO" id="GO:0043565">
    <property type="term" value="F:sequence-specific DNA binding"/>
    <property type="evidence" value="ECO:0007669"/>
    <property type="project" value="InterPro"/>
</dbReference>
<dbReference type="InterPro" id="IPR018062">
    <property type="entry name" value="HTH_AraC-typ_CS"/>
</dbReference>